<protein>
    <recommendedName>
        <fullName evidence="13">C4-dicarboxylate transporter</fullName>
    </recommendedName>
</protein>
<organism evidence="15 16">
    <name type="scientific">Vibrio marisflavi CECT 7928</name>
    <dbReference type="NCBI Taxonomy" id="634439"/>
    <lineage>
        <taxon>Bacteria</taxon>
        <taxon>Pseudomonadati</taxon>
        <taxon>Pseudomonadota</taxon>
        <taxon>Gammaproteobacteria</taxon>
        <taxon>Vibrionales</taxon>
        <taxon>Vibrionaceae</taxon>
        <taxon>Vibrio</taxon>
    </lineage>
</organism>
<comment type="catalytic activity">
    <reaction evidence="9">
        <text>L-aspartate(in) + succinate(out) = L-aspartate(out) + succinate(in)</text>
        <dbReference type="Rhea" id="RHEA:29343"/>
        <dbReference type="ChEBI" id="CHEBI:29991"/>
        <dbReference type="ChEBI" id="CHEBI:30031"/>
    </reaction>
    <physiologicalReaction direction="right-to-left" evidence="9">
        <dbReference type="Rhea" id="RHEA:29345"/>
    </physiologicalReaction>
</comment>
<dbReference type="InterPro" id="IPR004668">
    <property type="entry name" value="Anaer_Dcu_memb_transpt"/>
</dbReference>
<accession>A0ABN8E8H1</accession>
<feature type="transmembrane region" description="Helical" evidence="14">
    <location>
        <begin position="263"/>
        <end position="283"/>
    </location>
</feature>
<keyword evidence="5 13" id="KW-0997">Cell inner membrane</keyword>
<evidence type="ECO:0000256" key="1">
    <source>
        <dbReference type="ARBA" id="ARBA00004429"/>
    </source>
</evidence>
<sequence>MVAVELVVLLSFIFIGARIGGIGIGFAGGAGVIFLSLILGVPTSQAYIPVDVILIIMSVITAIAAMQVAGGMDWLVQLAENFLRKHPERITFYAPMVTFLMTLMAGTGHTAFSTLPVIAEVAKGQGIRPSRPLSIAVIASQIAITASPISAAVVAFSVMLAPQGVSYLTLLLVCIPSTFVACMIGAFVANFMGVELKDDKIYQERLAQGLVKISSATQRKIAPTAKRATFIFLGAIFFVVCYAAAISKSVGLIENPALGRNEAIMAAMLAAAALIVGFTKIDASKISSASTFKSGMTACVCVLGVAWLGSTFVNAHVGEIKEVAGQLLSQHPWMLAVVLFFASMLLYSQGATTVALMPAALAIGVAPLTAVASFAAVSALFVLPTYPTLLAAVEMDDTGSTRIGQYVFNHPFFIPGVVTIASSVALGFAVGGLVI</sequence>
<feature type="transmembrane region" description="Helical" evidence="14">
    <location>
        <begin position="228"/>
        <end position="251"/>
    </location>
</feature>
<feature type="transmembrane region" description="Helical" evidence="14">
    <location>
        <begin position="412"/>
        <end position="434"/>
    </location>
</feature>
<evidence type="ECO:0000256" key="13">
    <source>
        <dbReference type="PIRNR" id="PIRNR004539"/>
    </source>
</evidence>
<feature type="transmembrane region" description="Helical" evidence="14">
    <location>
        <begin position="359"/>
        <end position="383"/>
    </location>
</feature>
<dbReference type="NCBIfam" id="TIGR00770">
    <property type="entry name" value="Dcu"/>
    <property type="match status" value="1"/>
</dbReference>
<evidence type="ECO:0000256" key="10">
    <source>
        <dbReference type="ARBA" id="ARBA00034284"/>
    </source>
</evidence>
<evidence type="ECO:0000256" key="11">
    <source>
        <dbReference type="ARBA" id="ARBA00034287"/>
    </source>
</evidence>
<name>A0ABN8E8H1_9VIBR</name>
<comment type="caution">
    <text evidence="15">The sequence shown here is derived from an EMBL/GenBank/DDBJ whole genome shotgun (WGS) entry which is preliminary data.</text>
</comment>
<dbReference type="Pfam" id="PF03605">
    <property type="entry name" value="DcuA_DcuB"/>
    <property type="match status" value="1"/>
</dbReference>
<evidence type="ECO:0000256" key="14">
    <source>
        <dbReference type="SAM" id="Phobius"/>
    </source>
</evidence>
<dbReference type="PIRSF" id="PIRSF004539">
    <property type="entry name" value="C4-dicrbxl_trns"/>
    <property type="match status" value="1"/>
</dbReference>
<feature type="transmembrane region" description="Helical" evidence="14">
    <location>
        <begin position="133"/>
        <end position="161"/>
    </location>
</feature>
<keyword evidence="3 13" id="KW-0813">Transport</keyword>
<dbReference type="PANTHER" id="PTHR36106">
    <property type="entry name" value="ANAEROBIC C4-DICARBOXYLATE TRANSPORTER DCUB"/>
    <property type="match status" value="1"/>
</dbReference>
<evidence type="ECO:0000256" key="7">
    <source>
        <dbReference type="ARBA" id="ARBA00022989"/>
    </source>
</evidence>
<evidence type="ECO:0000313" key="16">
    <source>
        <dbReference type="Proteomes" id="UP000838748"/>
    </source>
</evidence>
<evidence type="ECO:0000256" key="5">
    <source>
        <dbReference type="ARBA" id="ARBA00022519"/>
    </source>
</evidence>
<evidence type="ECO:0000256" key="3">
    <source>
        <dbReference type="ARBA" id="ARBA00022448"/>
    </source>
</evidence>
<comment type="function">
    <text evidence="13">Responsible for the transport of C4-dicarboxylates.</text>
</comment>
<evidence type="ECO:0000256" key="4">
    <source>
        <dbReference type="ARBA" id="ARBA00022475"/>
    </source>
</evidence>
<evidence type="ECO:0000256" key="9">
    <source>
        <dbReference type="ARBA" id="ARBA00034237"/>
    </source>
</evidence>
<feature type="transmembrane region" description="Helical" evidence="14">
    <location>
        <begin position="90"/>
        <end position="112"/>
    </location>
</feature>
<dbReference type="Proteomes" id="UP000838748">
    <property type="component" value="Unassembled WGS sequence"/>
</dbReference>
<evidence type="ECO:0000313" key="15">
    <source>
        <dbReference type="EMBL" id="CAH0542791.1"/>
    </source>
</evidence>
<evidence type="ECO:0000256" key="6">
    <source>
        <dbReference type="ARBA" id="ARBA00022692"/>
    </source>
</evidence>
<comment type="catalytic activity">
    <reaction evidence="10">
        <text>(S)-malate(in) + succinate(out) = (S)-malate(out) + succinate(in)</text>
        <dbReference type="Rhea" id="RHEA:29327"/>
        <dbReference type="ChEBI" id="CHEBI:15589"/>
        <dbReference type="ChEBI" id="CHEBI:30031"/>
    </reaction>
    <physiologicalReaction direction="right-to-left" evidence="10">
        <dbReference type="Rhea" id="RHEA:29329"/>
    </physiologicalReaction>
</comment>
<comment type="catalytic activity">
    <reaction evidence="11">
        <text>fumarate(in) + succinate(out) = fumarate(out) + succinate(in)</text>
        <dbReference type="Rhea" id="RHEA:29323"/>
        <dbReference type="ChEBI" id="CHEBI:29806"/>
        <dbReference type="ChEBI" id="CHEBI:30031"/>
    </reaction>
    <physiologicalReaction direction="right-to-left" evidence="11">
        <dbReference type="Rhea" id="RHEA:29325"/>
    </physiologicalReaction>
</comment>
<reference evidence="15" key="1">
    <citation type="submission" date="2021-11" db="EMBL/GenBank/DDBJ databases">
        <authorList>
            <person name="Rodrigo-Torres L."/>
            <person name="Arahal R. D."/>
            <person name="Lucena T."/>
        </authorList>
    </citation>
    <scope>NUCLEOTIDE SEQUENCE</scope>
    <source>
        <strain evidence="15">CECT 7928</strain>
    </source>
</reference>
<feature type="transmembrane region" description="Helical" evidence="14">
    <location>
        <begin position="295"/>
        <end position="318"/>
    </location>
</feature>
<feature type="transmembrane region" description="Helical" evidence="14">
    <location>
        <begin position="330"/>
        <end position="347"/>
    </location>
</feature>
<evidence type="ECO:0000256" key="2">
    <source>
        <dbReference type="ARBA" id="ARBA00006413"/>
    </source>
</evidence>
<dbReference type="PANTHER" id="PTHR36106:SF2">
    <property type="entry name" value="C4-DICARBOXYLATE TRANSPORTER DCUA"/>
    <property type="match status" value="1"/>
</dbReference>
<evidence type="ECO:0000256" key="12">
    <source>
        <dbReference type="ARBA" id="ARBA00036117"/>
    </source>
</evidence>
<keyword evidence="4 13" id="KW-1003">Cell membrane</keyword>
<feature type="transmembrane region" description="Helical" evidence="14">
    <location>
        <begin position="46"/>
        <end position="70"/>
    </location>
</feature>
<comment type="catalytic activity">
    <reaction evidence="12">
        <text>fumarate(in) + L-aspartate(out) = fumarate(out) + L-aspartate(in)</text>
        <dbReference type="Rhea" id="RHEA:72459"/>
        <dbReference type="ChEBI" id="CHEBI:29806"/>
        <dbReference type="ChEBI" id="CHEBI:29991"/>
    </reaction>
    <physiologicalReaction direction="left-to-right" evidence="12">
        <dbReference type="Rhea" id="RHEA:72460"/>
    </physiologicalReaction>
</comment>
<dbReference type="RefSeq" id="WP_237363685.1">
    <property type="nucleotide sequence ID" value="NZ_CAKLDM010000003.1"/>
</dbReference>
<dbReference type="NCBIfam" id="NF009136">
    <property type="entry name" value="PRK12489.1"/>
    <property type="match status" value="1"/>
</dbReference>
<keyword evidence="6 14" id="KW-0812">Transmembrane</keyword>
<comment type="subcellular location">
    <subcellularLocation>
        <location evidence="1 13">Cell inner membrane</location>
        <topology evidence="1 13">Multi-pass membrane protein</topology>
    </subcellularLocation>
</comment>
<keyword evidence="16" id="KW-1185">Reference proteome</keyword>
<keyword evidence="7 14" id="KW-1133">Transmembrane helix</keyword>
<comment type="similarity">
    <text evidence="2 13">Belongs to the DcuA/DcuB transporter (TC 2.A.13.1) family.</text>
</comment>
<evidence type="ECO:0000256" key="8">
    <source>
        <dbReference type="ARBA" id="ARBA00023136"/>
    </source>
</evidence>
<proteinExistence type="inferred from homology"/>
<feature type="transmembrane region" description="Helical" evidence="14">
    <location>
        <begin position="167"/>
        <end position="192"/>
    </location>
</feature>
<keyword evidence="8 13" id="KW-0472">Membrane</keyword>
<feature type="transmembrane region" description="Helical" evidence="14">
    <location>
        <begin position="6"/>
        <end position="39"/>
    </location>
</feature>
<dbReference type="NCBIfam" id="NF006927">
    <property type="entry name" value="PRK09412.1"/>
    <property type="match status" value="1"/>
</dbReference>
<dbReference type="EMBL" id="CAKLDM010000003">
    <property type="protein sequence ID" value="CAH0542791.1"/>
    <property type="molecule type" value="Genomic_DNA"/>
</dbReference>
<gene>
    <name evidence="15" type="primary">dcuA</name>
    <name evidence="15" type="ORF">VMF7928_04207</name>
</gene>